<sequence>MSNPGTPRGRLAGRTALVMGGGQQAGETVGNGRAAAIRYAQEGAAVLVADLDLDAAEETARLIAAEGGRAAAIRCDVTEPAGCTDPVAACIAAHGRIDILHNNIGMTEGERELSELDIAVWDRLVDLNVRSVFLTAQAALPHMRQAGSGVITSISSIASVSYLKAPVYSTTKAAMNMLTKQIAVANASYGIRANVILPGFIDTPLSIERRHRERGIDRATVRTERDAKVPLKGGMGSAWDVANAAVFLASDEARFITGIELPVDGGQSALAGYRVAADLA</sequence>
<dbReference type="InterPro" id="IPR036291">
    <property type="entry name" value="NAD(P)-bd_dom_sf"/>
</dbReference>
<dbReference type="InterPro" id="IPR020904">
    <property type="entry name" value="Sc_DH/Rdtase_CS"/>
</dbReference>
<accession>A0ABV7KUK2</accession>
<reference evidence="4" key="1">
    <citation type="journal article" date="2019" name="Int. J. Syst. Evol. Microbiol.">
        <title>The Global Catalogue of Microorganisms (GCM) 10K type strain sequencing project: providing services to taxonomists for standard genome sequencing and annotation.</title>
        <authorList>
            <consortium name="The Broad Institute Genomics Platform"/>
            <consortium name="The Broad Institute Genome Sequencing Center for Infectious Disease"/>
            <person name="Wu L."/>
            <person name="Ma J."/>
        </authorList>
    </citation>
    <scope>NUCLEOTIDE SEQUENCE [LARGE SCALE GENOMIC DNA]</scope>
    <source>
        <strain evidence="4">KCTC 42964</strain>
    </source>
</reference>
<dbReference type="PANTHER" id="PTHR24321">
    <property type="entry name" value="DEHYDROGENASES, SHORT CHAIN"/>
    <property type="match status" value="1"/>
</dbReference>
<dbReference type="GO" id="GO:0016491">
    <property type="term" value="F:oxidoreductase activity"/>
    <property type="evidence" value="ECO:0007669"/>
    <property type="project" value="UniProtKB-KW"/>
</dbReference>
<dbReference type="InterPro" id="IPR002347">
    <property type="entry name" value="SDR_fam"/>
</dbReference>
<organism evidence="3 4">
    <name type="scientific">Marinibaculum pumilum</name>
    <dbReference type="NCBI Taxonomy" id="1766165"/>
    <lineage>
        <taxon>Bacteria</taxon>
        <taxon>Pseudomonadati</taxon>
        <taxon>Pseudomonadota</taxon>
        <taxon>Alphaproteobacteria</taxon>
        <taxon>Rhodospirillales</taxon>
        <taxon>Rhodospirillaceae</taxon>
        <taxon>Marinibaculum</taxon>
    </lineage>
</organism>
<dbReference type="RefSeq" id="WP_379897511.1">
    <property type="nucleotide sequence ID" value="NZ_JBHRTR010000004.1"/>
</dbReference>
<comment type="similarity">
    <text evidence="1">Belongs to the short-chain dehydrogenases/reductases (SDR) family.</text>
</comment>
<evidence type="ECO:0000256" key="2">
    <source>
        <dbReference type="ARBA" id="ARBA00023002"/>
    </source>
</evidence>
<dbReference type="PRINTS" id="PR00080">
    <property type="entry name" value="SDRFAMILY"/>
</dbReference>
<dbReference type="EMBL" id="JBHRTR010000004">
    <property type="protein sequence ID" value="MFC3225779.1"/>
    <property type="molecule type" value="Genomic_DNA"/>
</dbReference>
<comment type="caution">
    <text evidence="3">The sequence shown here is derived from an EMBL/GenBank/DDBJ whole genome shotgun (WGS) entry which is preliminary data.</text>
</comment>
<dbReference type="Proteomes" id="UP001595528">
    <property type="component" value="Unassembled WGS sequence"/>
</dbReference>
<dbReference type="CDD" id="cd05233">
    <property type="entry name" value="SDR_c"/>
    <property type="match status" value="1"/>
</dbReference>
<dbReference type="Pfam" id="PF13561">
    <property type="entry name" value="adh_short_C2"/>
    <property type="match status" value="1"/>
</dbReference>
<dbReference type="SUPFAM" id="SSF51735">
    <property type="entry name" value="NAD(P)-binding Rossmann-fold domains"/>
    <property type="match status" value="1"/>
</dbReference>
<keyword evidence="2 3" id="KW-0560">Oxidoreductase</keyword>
<evidence type="ECO:0000256" key="1">
    <source>
        <dbReference type="ARBA" id="ARBA00006484"/>
    </source>
</evidence>
<gene>
    <name evidence="3" type="ORF">ACFOGJ_00955</name>
</gene>
<dbReference type="PRINTS" id="PR00081">
    <property type="entry name" value="GDHRDH"/>
</dbReference>
<evidence type="ECO:0000313" key="3">
    <source>
        <dbReference type="EMBL" id="MFC3225779.1"/>
    </source>
</evidence>
<dbReference type="Gene3D" id="3.40.50.720">
    <property type="entry name" value="NAD(P)-binding Rossmann-like Domain"/>
    <property type="match status" value="1"/>
</dbReference>
<keyword evidence="4" id="KW-1185">Reference proteome</keyword>
<dbReference type="PROSITE" id="PS00061">
    <property type="entry name" value="ADH_SHORT"/>
    <property type="match status" value="1"/>
</dbReference>
<proteinExistence type="inferred from homology"/>
<dbReference type="EC" id="1.1.1.-" evidence="3"/>
<protein>
    <submittedName>
        <fullName evidence="3">SDR family NAD(P)-dependent oxidoreductase</fullName>
        <ecNumber evidence="3">1.1.1.-</ecNumber>
    </submittedName>
</protein>
<name>A0ABV7KUK2_9PROT</name>
<evidence type="ECO:0000313" key="4">
    <source>
        <dbReference type="Proteomes" id="UP001595528"/>
    </source>
</evidence>
<dbReference type="PANTHER" id="PTHR24321:SF15">
    <property type="entry name" value="OXIDOREDUCTASE UCPA"/>
    <property type="match status" value="1"/>
</dbReference>